<evidence type="ECO:0000313" key="1">
    <source>
        <dbReference type="EMBL" id="KIM74716.1"/>
    </source>
</evidence>
<dbReference type="Proteomes" id="UP000054166">
    <property type="component" value="Unassembled WGS sequence"/>
</dbReference>
<reference evidence="2" key="2">
    <citation type="submission" date="2015-01" db="EMBL/GenBank/DDBJ databases">
        <title>Evolutionary Origins and Diversification of the Mycorrhizal Mutualists.</title>
        <authorList>
            <consortium name="DOE Joint Genome Institute"/>
            <consortium name="Mycorrhizal Genomics Consortium"/>
            <person name="Kohler A."/>
            <person name="Kuo A."/>
            <person name="Nagy L.G."/>
            <person name="Floudas D."/>
            <person name="Copeland A."/>
            <person name="Barry K.W."/>
            <person name="Cichocki N."/>
            <person name="Veneault-Fourrey C."/>
            <person name="LaButti K."/>
            <person name="Lindquist E.A."/>
            <person name="Lipzen A."/>
            <person name="Lundell T."/>
            <person name="Morin E."/>
            <person name="Murat C."/>
            <person name="Riley R."/>
            <person name="Ohm R."/>
            <person name="Sun H."/>
            <person name="Tunlid A."/>
            <person name="Henrissat B."/>
            <person name="Grigoriev I.V."/>
            <person name="Hibbett D.S."/>
            <person name="Martin F."/>
        </authorList>
    </citation>
    <scope>NUCLEOTIDE SEQUENCE [LARGE SCALE GENOMIC DNA]</scope>
    <source>
        <strain evidence="2">F 1598</strain>
    </source>
</reference>
<keyword evidence="2" id="KW-1185">Reference proteome</keyword>
<dbReference type="HOGENOM" id="CLU_2655379_0_0_1"/>
<dbReference type="EMBL" id="KN833056">
    <property type="protein sequence ID" value="KIM74716.1"/>
    <property type="molecule type" value="Genomic_DNA"/>
</dbReference>
<organism evidence="1 2">
    <name type="scientific">Piloderma croceum (strain F 1598)</name>
    <dbReference type="NCBI Taxonomy" id="765440"/>
    <lineage>
        <taxon>Eukaryota</taxon>
        <taxon>Fungi</taxon>
        <taxon>Dikarya</taxon>
        <taxon>Basidiomycota</taxon>
        <taxon>Agaricomycotina</taxon>
        <taxon>Agaricomycetes</taxon>
        <taxon>Agaricomycetidae</taxon>
        <taxon>Atheliales</taxon>
        <taxon>Atheliaceae</taxon>
        <taxon>Piloderma</taxon>
    </lineage>
</organism>
<reference evidence="1 2" key="1">
    <citation type="submission" date="2014-04" db="EMBL/GenBank/DDBJ databases">
        <authorList>
            <consortium name="DOE Joint Genome Institute"/>
            <person name="Kuo A."/>
            <person name="Tarkka M."/>
            <person name="Buscot F."/>
            <person name="Kohler A."/>
            <person name="Nagy L.G."/>
            <person name="Floudas D."/>
            <person name="Copeland A."/>
            <person name="Barry K.W."/>
            <person name="Cichocki N."/>
            <person name="Veneault-Fourrey C."/>
            <person name="LaButti K."/>
            <person name="Lindquist E.A."/>
            <person name="Lipzen A."/>
            <person name="Lundell T."/>
            <person name="Morin E."/>
            <person name="Murat C."/>
            <person name="Sun H."/>
            <person name="Tunlid A."/>
            <person name="Henrissat B."/>
            <person name="Grigoriev I.V."/>
            <person name="Hibbett D.S."/>
            <person name="Martin F."/>
            <person name="Nordberg H.P."/>
            <person name="Cantor M.N."/>
            <person name="Hua S.X."/>
        </authorList>
    </citation>
    <scope>NUCLEOTIDE SEQUENCE [LARGE SCALE GENOMIC DNA]</scope>
    <source>
        <strain evidence="1 2">F 1598</strain>
    </source>
</reference>
<accession>A0A0C3F4B7</accession>
<protein>
    <submittedName>
        <fullName evidence="1">Uncharacterized protein</fullName>
    </submittedName>
</protein>
<evidence type="ECO:0000313" key="2">
    <source>
        <dbReference type="Proteomes" id="UP000054166"/>
    </source>
</evidence>
<proteinExistence type="predicted"/>
<sequence>MFANGHESSRLQASCHGVGVSALCSDRHVSVFSLTTVSPQFVPLMINPRETKSLSSFEAYTPYMLIIYSLCACRCD</sequence>
<gene>
    <name evidence="1" type="ORF">PILCRDRAFT_695551</name>
</gene>
<name>A0A0C3F4B7_PILCF</name>
<dbReference type="AlphaFoldDB" id="A0A0C3F4B7"/>
<dbReference type="InParanoid" id="A0A0C3F4B7"/>